<reference evidence="1 2" key="1">
    <citation type="submission" date="2014-04" db="EMBL/GenBank/DDBJ databases">
        <title>Draft genome sequence of Hydrogenovibrio marinus MH-110, a model organism for aerobic H2 metabolism.</title>
        <authorList>
            <person name="Cha H.J."/>
            <person name="Jo B.H."/>
            <person name="Hwang B.H."/>
        </authorList>
    </citation>
    <scope>NUCLEOTIDE SEQUENCE [LARGE SCALE GENOMIC DNA]</scope>
    <source>
        <strain evidence="1 2">MH-110</strain>
    </source>
</reference>
<dbReference type="Proteomes" id="UP000027341">
    <property type="component" value="Unassembled WGS sequence"/>
</dbReference>
<proteinExistence type="predicted"/>
<evidence type="ECO:0000313" key="2">
    <source>
        <dbReference type="Proteomes" id="UP000027341"/>
    </source>
</evidence>
<dbReference type="AlphaFoldDB" id="A0A066ZXL0"/>
<dbReference type="STRING" id="28885.EI16_00585"/>
<name>A0A066ZXL0_HYDMR</name>
<dbReference type="RefSeq" id="WP_051622918.1">
    <property type="nucleotide sequence ID" value="NZ_AP020335.1"/>
</dbReference>
<dbReference type="EMBL" id="JMIU01000001">
    <property type="protein sequence ID" value="KDN94845.1"/>
    <property type="molecule type" value="Genomic_DNA"/>
</dbReference>
<sequence>MAVDTQEYTLQDYRNAVEKLFPPGKYWEQPEDDSDLDNLYWAIAQEWKTTADELKTNILFGANNTLFGWKISDYQRLLDENGIDGTVFDDKSMPSYIYFNINNLEDSLAVFNQVNELNLSNIRVVWMKTGYLGLIGTCRTMIYRRLEAIEAPYSGGIGFEGFSRPMNFLRLTATEAT</sequence>
<protein>
    <submittedName>
        <fullName evidence="1">Uncharacterized protein</fullName>
    </submittedName>
</protein>
<accession>A0A066ZXL0</accession>
<evidence type="ECO:0000313" key="1">
    <source>
        <dbReference type="EMBL" id="KDN94845.1"/>
    </source>
</evidence>
<keyword evidence="2" id="KW-1185">Reference proteome</keyword>
<organism evidence="1 2">
    <name type="scientific">Hydrogenovibrio marinus</name>
    <dbReference type="NCBI Taxonomy" id="28885"/>
    <lineage>
        <taxon>Bacteria</taxon>
        <taxon>Pseudomonadati</taxon>
        <taxon>Pseudomonadota</taxon>
        <taxon>Gammaproteobacteria</taxon>
        <taxon>Thiotrichales</taxon>
        <taxon>Piscirickettsiaceae</taxon>
        <taxon>Hydrogenovibrio</taxon>
    </lineage>
</organism>
<gene>
    <name evidence="1" type="ORF">EI16_00585</name>
</gene>
<comment type="caution">
    <text evidence="1">The sequence shown here is derived from an EMBL/GenBank/DDBJ whole genome shotgun (WGS) entry which is preliminary data.</text>
</comment>